<accession>A0AAN8MLB2</accession>
<evidence type="ECO:0000313" key="3">
    <source>
        <dbReference type="Proteomes" id="UP001313282"/>
    </source>
</evidence>
<reference evidence="2 3" key="1">
    <citation type="submission" date="2019-10" db="EMBL/GenBank/DDBJ databases">
        <authorList>
            <person name="Palmer J.M."/>
        </authorList>
    </citation>
    <scope>NUCLEOTIDE SEQUENCE [LARGE SCALE GENOMIC DNA]</scope>
    <source>
        <strain evidence="2 3">TWF718</strain>
    </source>
</reference>
<organism evidence="2 3">
    <name type="scientific">Orbilia javanica</name>
    <dbReference type="NCBI Taxonomy" id="47235"/>
    <lineage>
        <taxon>Eukaryota</taxon>
        <taxon>Fungi</taxon>
        <taxon>Dikarya</taxon>
        <taxon>Ascomycota</taxon>
        <taxon>Pezizomycotina</taxon>
        <taxon>Orbiliomycetes</taxon>
        <taxon>Orbiliales</taxon>
        <taxon>Orbiliaceae</taxon>
        <taxon>Orbilia</taxon>
    </lineage>
</organism>
<sequence length="551" mass="61437">MDSILEGDDPGLTLVDPRDRICPDGTPGWHWEVAPKMETSTGETLIQLTGGAYDSGIGGVTNSYRPNEKLHFGILKPGEIYRTEFRVKRNGVYQRMDKSAPDDFIQVGDVLEFYGPSSPDKRQLFLKHEFPLGISDGLFELTREPTDVSRFGQQPPVELRVESLGFSEIAKPYSEKEEEEDEFPEELFLENNPSEPQKQEQKKRYDPCGIGRICKAAAKGLSRLLGGRRRQGPTIEIPPLNMDDRPVDGSDGPFSSHRRFQPEYLSAPKDTSILYQGGEDEDFLGDDLFEPRVRVPKPERVSIFKPTRVRPGDIYIMDQILEQIDENPAREDFGRLYTLGGGGDAGETAPANDISSEGADEDIPNELLVPPARLYTGESFDQIHTPDFRGRERLFADEDEDSGEQLAPQGQGGDDESVLFETTPVADRYPLPIEIQPGMDMAIELGNFDRATHALIDTEWSNYAECVQNLLTFDKSDGVSDDEVQFLVDKTRGVYTILDFYRAAEENRPFPPCPRVRQDIINLAIDQGYERYVAPGATGANPQSGVGAGGM</sequence>
<dbReference type="Proteomes" id="UP001313282">
    <property type="component" value="Unassembled WGS sequence"/>
</dbReference>
<evidence type="ECO:0000256" key="1">
    <source>
        <dbReference type="SAM" id="MobiDB-lite"/>
    </source>
</evidence>
<name>A0AAN8MLB2_9PEZI</name>
<feature type="region of interest" description="Disordered" evidence="1">
    <location>
        <begin position="398"/>
        <end position="417"/>
    </location>
</feature>
<proteinExistence type="predicted"/>
<keyword evidence="3" id="KW-1185">Reference proteome</keyword>
<comment type="caution">
    <text evidence="2">The sequence shown here is derived from an EMBL/GenBank/DDBJ whole genome shotgun (WGS) entry which is preliminary data.</text>
</comment>
<feature type="region of interest" description="Disordered" evidence="1">
    <location>
        <begin position="171"/>
        <end position="204"/>
    </location>
</feature>
<gene>
    <name evidence="2" type="ORF">TWF718_003508</name>
</gene>
<dbReference type="AlphaFoldDB" id="A0AAN8MLB2"/>
<protein>
    <submittedName>
        <fullName evidence="2">Uncharacterized protein</fullName>
    </submittedName>
</protein>
<evidence type="ECO:0000313" key="2">
    <source>
        <dbReference type="EMBL" id="KAK6330080.1"/>
    </source>
</evidence>
<dbReference type="EMBL" id="JAVHNR010000012">
    <property type="protein sequence ID" value="KAK6330080.1"/>
    <property type="molecule type" value="Genomic_DNA"/>
</dbReference>
<feature type="compositionally biased region" description="Acidic residues" evidence="1">
    <location>
        <begin position="176"/>
        <end position="188"/>
    </location>
</feature>
<feature type="region of interest" description="Disordered" evidence="1">
    <location>
        <begin position="340"/>
        <end position="365"/>
    </location>
</feature>